<dbReference type="Proteomes" id="UP000076532">
    <property type="component" value="Unassembled WGS sequence"/>
</dbReference>
<keyword evidence="3" id="KW-1185">Reference proteome</keyword>
<dbReference type="OrthoDB" id="3229208at2759"/>
<evidence type="ECO:0000313" key="2">
    <source>
        <dbReference type="EMBL" id="KZP28921.1"/>
    </source>
</evidence>
<feature type="region of interest" description="Disordered" evidence="1">
    <location>
        <begin position="1"/>
        <end position="205"/>
    </location>
</feature>
<name>A0A166S1N5_9AGAM</name>
<feature type="compositionally biased region" description="Low complexity" evidence="1">
    <location>
        <begin position="145"/>
        <end position="163"/>
    </location>
</feature>
<dbReference type="EMBL" id="KV417501">
    <property type="protein sequence ID" value="KZP28921.1"/>
    <property type="molecule type" value="Genomic_DNA"/>
</dbReference>
<proteinExistence type="predicted"/>
<evidence type="ECO:0000256" key="1">
    <source>
        <dbReference type="SAM" id="MobiDB-lite"/>
    </source>
</evidence>
<dbReference type="AlphaFoldDB" id="A0A166S1N5"/>
<gene>
    <name evidence="2" type="ORF">FIBSPDRAFT_1039270</name>
</gene>
<reference evidence="2 3" key="1">
    <citation type="journal article" date="2016" name="Mol. Biol. Evol.">
        <title>Comparative Genomics of Early-Diverging Mushroom-Forming Fungi Provides Insights into the Origins of Lignocellulose Decay Capabilities.</title>
        <authorList>
            <person name="Nagy L.G."/>
            <person name="Riley R."/>
            <person name="Tritt A."/>
            <person name="Adam C."/>
            <person name="Daum C."/>
            <person name="Floudas D."/>
            <person name="Sun H."/>
            <person name="Yadav J.S."/>
            <person name="Pangilinan J."/>
            <person name="Larsson K.H."/>
            <person name="Matsuura K."/>
            <person name="Barry K."/>
            <person name="Labutti K."/>
            <person name="Kuo R."/>
            <person name="Ohm R.A."/>
            <person name="Bhattacharya S.S."/>
            <person name="Shirouzu T."/>
            <person name="Yoshinaga Y."/>
            <person name="Martin F.M."/>
            <person name="Grigoriev I.V."/>
            <person name="Hibbett D.S."/>
        </authorList>
    </citation>
    <scope>NUCLEOTIDE SEQUENCE [LARGE SCALE GENOMIC DNA]</scope>
    <source>
        <strain evidence="2 3">CBS 109695</strain>
    </source>
</reference>
<accession>A0A166S1N5</accession>
<organism evidence="2 3">
    <name type="scientific">Athelia psychrophila</name>
    <dbReference type="NCBI Taxonomy" id="1759441"/>
    <lineage>
        <taxon>Eukaryota</taxon>
        <taxon>Fungi</taxon>
        <taxon>Dikarya</taxon>
        <taxon>Basidiomycota</taxon>
        <taxon>Agaricomycotina</taxon>
        <taxon>Agaricomycetes</taxon>
        <taxon>Agaricomycetidae</taxon>
        <taxon>Atheliales</taxon>
        <taxon>Atheliaceae</taxon>
        <taxon>Athelia</taxon>
    </lineage>
</organism>
<evidence type="ECO:0000313" key="3">
    <source>
        <dbReference type="Proteomes" id="UP000076532"/>
    </source>
</evidence>
<protein>
    <submittedName>
        <fullName evidence="2">Uncharacterized protein</fullName>
    </submittedName>
</protein>
<dbReference type="STRING" id="436010.A0A166S1N5"/>
<sequence length="384" mass="40950">MPTDVDMGTPQISTLREEETPPPQPTKGKFRVNLLVGEKAASAGPSTIPKKPAVGESEEEEEEQDELEEDQLIDDDDEAIQLNKRPLSVTIPAAKPKPRKRPRKSEKVESKLAEPVLDGWDQLPSASISDTSPAKPPPKKKVAPKKPAAPKATKPKIAPKVVKSLAIPHLDDADLVSESNYAGTTASSPPPDPNSPEPETVPLSNAMPIDINLDGIALPMYPLPNKPYPVQPPPKIPTGFAPVIPLDRSTNKPRHWRTANREIRGIGGGRWFARTWVGDKESELALATTNREAAVAIVKANTETDKRANSVSVSSRGGAELLSATLSVKVSPKPKTIKSHAGMSVATSRAASIVSDAHAPRAPTKMRNILAGPASEADSDMPGP</sequence>
<feature type="compositionally biased region" description="Acidic residues" evidence="1">
    <location>
        <begin position="56"/>
        <end position="79"/>
    </location>
</feature>